<evidence type="ECO:0000313" key="2">
    <source>
        <dbReference type="EMBL" id="ESN90762.1"/>
    </source>
</evidence>
<evidence type="ECO:0000313" key="4">
    <source>
        <dbReference type="Proteomes" id="UP000015101"/>
    </source>
</evidence>
<dbReference type="InterPro" id="IPR000922">
    <property type="entry name" value="Lectin_gal-bd_dom"/>
</dbReference>
<accession>T1EY57</accession>
<dbReference type="Pfam" id="PF02140">
    <property type="entry name" value="SUEL_Lectin"/>
    <property type="match status" value="1"/>
</dbReference>
<dbReference type="PANTHER" id="PTHR46780">
    <property type="entry name" value="PROTEIN EVA-1"/>
    <property type="match status" value="1"/>
</dbReference>
<keyword evidence="4" id="KW-1185">Reference proteome</keyword>
<dbReference type="RefSeq" id="XP_009031628.1">
    <property type="nucleotide sequence ID" value="XM_009033380.1"/>
</dbReference>
<reference evidence="4" key="1">
    <citation type="submission" date="2012-12" db="EMBL/GenBank/DDBJ databases">
        <authorList>
            <person name="Hellsten U."/>
            <person name="Grimwood J."/>
            <person name="Chapman J.A."/>
            <person name="Shapiro H."/>
            <person name="Aerts A."/>
            <person name="Otillar R.P."/>
            <person name="Terry A.Y."/>
            <person name="Boore J.L."/>
            <person name="Simakov O."/>
            <person name="Marletaz F."/>
            <person name="Cho S.-J."/>
            <person name="Edsinger-Gonzales E."/>
            <person name="Havlak P."/>
            <person name="Kuo D.-H."/>
            <person name="Larsson T."/>
            <person name="Lv J."/>
            <person name="Arendt D."/>
            <person name="Savage R."/>
            <person name="Osoegawa K."/>
            <person name="de Jong P."/>
            <person name="Lindberg D.R."/>
            <person name="Seaver E.C."/>
            <person name="Weisblat D.A."/>
            <person name="Putnam N.H."/>
            <person name="Grigoriev I.V."/>
            <person name="Rokhsar D.S."/>
        </authorList>
    </citation>
    <scope>NUCLEOTIDE SEQUENCE</scope>
</reference>
<protein>
    <recommendedName>
        <fullName evidence="1">SUEL-type lectin domain-containing protein</fullName>
    </recommendedName>
</protein>
<dbReference type="CTD" id="20201507"/>
<dbReference type="Proteomes" id="UP000015101">
    <property type="component" value="Unassembled WGS sequence"/>
</dbReference>
<dbReference type="PROSITE" id="PS50228">
    <property type="entry name" value="SUEL_LECTIN"/>
    <property type="match status" value="1"/>
</dbReference>
<dbReference type="EMBL" id="KB097753">
    <property type="protein sequence ID" value="ESN90762.1"/>
    <property type="molecule type" value="Genomic_DNA"/>
</dbReference>
<gene>
    <name evidence="3" type="primary">20201507</name>
    <name evidence="2" type="ORF">HELRODRAFT_166464</name>
</gene>
<proteinExistence type="predicted"/>
<dbReference type="Gene3D" id="2.60.120.740">
    <property type="match status" value="1"/>
</dbReference>
<dbReference type="AlphaFoldDB" id="T1EY57"/>
<dbReference type="EnsemblMetazoa" id="HelroT166464">
    <property type="protein sequence ID" value="HelroP166464"/>
    <property type="gene ID" value="HelroG166464"/>
</dbReference>
<evidence type="ECO:0000313" key="3">
    <source>
        <dbReference type="EnsemblMetazoa" id="HelroP166464"/>
    </source>
</evidence>
<name>T1EY57_HELRO</name>
<evidence type="ECO:0000259" key="1">
    <source>
        <dbReference type="PROSITE" id="PS50228"/>
    </source>
</evidence>
<dbReference type="EMBL" id="AMQM01002393">
    <property type="status" value="NOT_ANNOTATED_CDS"/>
    <property type="molecule type" value="Genomic_DNA"/>
</dbReference>
<reference evidence="2 4" key="2">
    <citation type="journal article" date="2013" name="Nature">
        <title>Insights into bilaterian evolution from three spiralian genomes.</title>
        <authorList>
            <person name="Simakov O."/>
            <person name="Marletaz F."/>
            <person name="Cho S.J."/>
            <person name="Edsinger-Gonzales E."/>
            <person name="Havlak P."/>
            <person name="Hellsten U."/>
            <person name="Kuo D.H."/>
            <person name="Larsson T."/>
            <person name="Lv J."/>
            <person name="Arendt D."/>
            <person name="Savage R."/>
            <person name="Osoegawa K."/>
            <person name="de Jong P."/>
            <person name="Grimwood J."/>
            <person name="Chapman J.A."/>
            <person name="Shapiro H."/>
            <person name="Aerts A."/>
            <person name="Otillar R.P."/>
            <person name="Terry A.Y."/>
            <person name="Boore J.L."/>
            <person name="Grigoriev I.V."/>
            <person name="Lindberg D.R."/>
            <person name="Seaver E.C."/>
            <person name="Weisblat D.A."/>
            <person name="Putnam N.H."/>
            <person name="Rokhsar D.S."/>
        </authorList>
    </citation>
    <scope>NUCLEOTIDE SEQUENCE</scope>
</reference>
<dbReference type="OrthoDB" id="1100386at2759"/>
<dbReference type="HOGENOM" id="CLU_1278889_0_0_1"/>
<dbReference type="GeneID" id="20201507"/>
<organism evidence="3 4">
    <name type="scientific">Helobdella robusta</name>
    <name type="common">Californian leech</name>
    <dbReference type="NCBI Taxonomy" id="6412"/>
    <lineage>
        <taxon>Eukaryota</taxon>
        <taxon>Metazoa</taxon>
        <taxon>Spiralia</taxon>
        <taxon>Lophotrochozoa</taxon>
        <taxon>Annelida</taxon>
        <taxon>Clitellata</taxon>
        <taxon>Hirudinea</taxon>
        <taxon>Rhynchobdellida</taxon>
        <taxon>Glossiphoniidae</taxon>
        <taxon>Helobdella</taxon>
    </lineage>
</organism>
<sequence>MTSFMWSCDFLEYNNNVKVRGPAEYCYYEKFEPRCEDGDVIIIINATYGRMSFGRCVRTNFGFIGCFDDVTGLLHRKCTGRQGCAVHVVEPTFSGLKPCNMELKSYLRVEFVCVPELKLNDDDDVEEGCNLEFPSREIPMATLTPTLMMTSLSLTGSLCGDDQSPFRIKTKPGQRLNVTMIIILESDQSELANVANQIVWTFSSPNTLKVADMIHS</sequence>
<feature type="domain" description="SUEL-type lectin" evidence="1">
    <location>
        <begin position="25"/>
        <end position="114"/>
    </location>
</feature>
<dbReference type="GO" id="GO:0030246">
    <property type="term" value="F:carbohydrate binding"/>
    <property type="evidence" value="ECO:0007669"/>
    <property type="project" value="InterPro"/>
</dbReference>
<dbReference type="CDD" id="cd22823">
    <property type="entry name" value="Gal_Rha_Lectin"/>
    <property type="match status" value="1"/>
</dbReference>
<dbReference type="KEGG" id="hro:HELRODRAFT_166464"/>
<reference evidence="3" key="3">
    <citation type="submission" date="2015-06" db="UniProtKB">
        <authorList>
            <consortium name="EnsemblMetazoa"/>
        </authorList>
    </citation>
    <scope>IDENTIFICATION</scope>
</reference>
<dbReference type="InterPro" id="IPR043159">
    <property type="entry name" value="Lectin_gal-bd_sf"/>
</dbReference>
<dbReference type="InParanoid" id="T1EY57"/>